<organism evidence="1 2">
    <name type="scientific">Kribbella voronezhensis</name>
    <dbReference type="NCBI Taxonomy" id="2512212"/>
    <lineage>
        <taxon>Bacteria</taxon>
        <taxon>Bacillati</taxon>
        <taxon>Actinomycetota</taxon>
        <taxon>Actinomycetes</taxon>
        <taxon>Propionibacteriales</taxon>
        <taxon>Kribbellaceae</taxon>
        <taxon>Kribbella</taxon>
    </lineage>
</organism>
<accession>A0A4R7SYF2</accession>
<gene>
    <name evidence="1" type="ORF">EV138_6802</name>
</gene>
<evidence type="ECO:0000313" key="2">
    <source>
        <dbReference type="Proteomes" id="UP000295151"/>
    </source>
</evidence>
<proteinExistence type="predicted"/>
<protein>
    <submittedName>
        <fullName evidence="1">Uncharacterized protein</fullName>
    </submittedName>
</protein>
<dbReference type="RefSeq" id="WP_133984029.1">
    <property type="nucleotide sequence ID" value="NZ_SOCE01000002.1"/>
</dbReference>
<dbReference type="AlphaFoldDB" id="A0A4R7SYF2"/>
<sequence length="283" mass="32059">MHVLGIEVSPELFTSWIDWLAPDRQPFYVTRQQAAAWSLPLDPTKPDKQLRDTYQIYNLDSRLKSVWLDEATFMALPRKIRAALVRAQVTHERSEVPTVRAWREVLGPEIARQADGHRFVWWKSVLRDFATEVLPRVVGEDLGPSRHRDVPKAVWSGVARVLPAALELAGTFANGSGPNCFGTVMAAAGVEGAAEEWMQRQPFDEWLDQHTTRGGRDEVPGTVLVWRDSDRAVQHAAVTLGAGWSFHKPNQSWMGPREVRPTKELLAYCRSPGRRLTRHTITR</sequence>
<dbReference type="Proteomes" id="UP000295151">
    <property type="component" value="Unassembled WGS sequence"/>
</dbReference>
<dbReference type="OrthoDB" id="61821at2"/>
<name>A0A4R7SYF2_9ACTN</name>
<comment type="caution">
    <text evidence="1">The sequence shown here is derived from an EMBL/GenBank/DDBJ whole genome shotgun (WGS) entry which is preliminary data.</text>
</comment>
<evidence type="ECO:0000313" key="1">
    <source>
        <dbReference type="EMBL" id="TDU84331.1"/>
    </source>
</evidence>
<reference evidence="1 2" key="1">
    <citation type="submission" date="2019-03" db="EMBL/GenBank/DDBJ databases">
        <title>Genomic Encyclopedia of Type Strains, Phase III (KMG-III): the genomes of soil and plant-associated and newly described type strains.</title>
        <authorList>
            <person name="Whitman W."/>
        </authorList>
    </citation>
    <scope>NUCLEOTIDE SEQUENCE [LARGE SCALE GENOMIC DNA]</scope>
    <source>
        <strain evidence="1 2">VKM Ac-2575</strain>
    </source>
</reference>
<keyword evidence="2" id="KW-1185">Reference proteome</keyword>
<dbReference type="EMBL" id="SOCE01000002">
    <property type="protein sequence ID" value="TDU84331.1"/>
    <property type="molecule type" value="Genomic_DNA"/>
</dbReference>